<reference evidence="2 3" key="1">
    <citation type="submission" date="2012-04" db="EMBL/GenBank/DDBJ databases">
        <authorList>
            <person name="Genoscope - CEA"/>
        </authorList>
    </citation>
    <scope>NUCLEOTIDE SEQUENCE [LARGE SCALE GENOMIC DNA]</scope>
    <source>
        <strain evidence="2 3">9808</strain>
    </source>
</reference>
<proteinExistence type="predicted"/>
<dbReference type="HOGENOM" id="CLU_3119774_0_0_3"/>
<organism evidence="2 3">
    <name type="scientific">Microcystis aeruginosa PCC 9808</name>
    <dbReference type="NCBI Taxonomy" id="1160284"/>
    <lineage>
        <taxon>Bacteria</taxon>
        <taxon>Bacillati</taxon>
        <taxon>Cyanobacteriota</taxon>
        <taxon>Cyanophyceae</taxon>
        <taxon>Oscillatoriophycideae</taxon>
        <taxon>Chroococcales</taxon>
        <taxon>Microcystaceae</taxon>
        <taxon>Microcystis</taxon>
    </lineage>
</organism>
<evidence type="ECO:0000256" key="1">
    <source>
        <dbReference type="SAM" id="MobiDB-lite"/>
    </source>
</evidence>
<dbReference type="AlphaFoldDB" id="I4HJD2"/>
<accession>I4HJD2</accession>
<name>I4HJD2_MICAE</name>
<comment type="caution">
    <text evidence="2">The sequence shown here is derived from an EMBL/GenBank/DDBJ whole genome shotgun (WGS) entry which is preliminary data.</text>
</comment>
<evidence type="ECO:0000313" key="3">
    <source>
        <dbReference type="Proteomes" id="UP000005291"/>
    </source>
</evidence>
<gene>
    <name evidence="2" type="ORF">MICAG_1650002</name>
</gene>
<dbReference type="EMBL" id="CAIN01000074">
    <property type="protein sequence ID" value="CCI22156.1"/>
    <property type="molecule type" value="Genomic_DNA"/>
</dbReference>
<protein>
    <submittedName>
        <fullName evidence="2">Uncharacterized protein</fullName>
    </submittedName>
</protein>
<evidence type="ECO:0000313" key="2">
    <source>
        <dbReference type="EMBL" id="CCI22156.1"/>
    </source>
</evidence>
<dbReference type="Proteomes" id="UP000005291">
    <property type="component" value="Unassembled WGS sequence"/>
</dbReference>
<sequence>MPIAPLMAVILIYSEIGCAEFKLRIENFSTNAQTTSPRSADPALPCNPNE</sequence>
<feature type="region of interest" description="Disordered" evidence="1">
    <location>
        <begin position="30"/>
        <end position="50"/>
    </location>
</feature>